<proteinExistence type="predicted"/>
<keyword evidence="2" id="KW-1185">Reference proteome</keyword>
<organism evidence="1 2">
    <name type="scientific">Eretmocerus hayati</name>
    <dbReference type="NCBI Taxonomy" id="131215"/>
    <lineage>
        <taxon>Eukaryota</taxon>
        <taxon>Metazoa</taxon>
        <taxon>Ecdysozoa</taxon>
        <taxon>Arthropoda</taxon>
        <taxon>Hexapoda</taxon>
        <taxon>Insecta</taxon>
        <taxon>Pterygota</taxon>
        <taxon>Neoptera</taxon>
        <taxon>Endopterygota</taxon>
        <taxon>Hymenoptera</taxon>
        <taxon>Apocrita</taxon>
        <taxon>Proctotrupomorpha</taxon>
        <taxon>Chalcidoidea</taxon>
        <taxon>Aphelinidae</taxon>
        <taxon>Aphelininae</taxon>
        <taxon>Eretmocerus</taxon>
    </lineage>
</organism>
<evidence type="ECO:0000313" key="2">
    <source>
        <dbReference type="Proteomes" id="UP001239111"/>
    </source>
</evidence>
<dbReference type="EMBL" id="CM056743">
    <property type="protein sequence ID" value="KAJ8670576.1"/>
    <property type="molecule type" value="Genomic_DNA"/>
</dbReference>
<protein>
    <submittedName>
        <fullName evidence="1">Uncharacterized protein</fullName>
    </submittedName>
</protein>
<dbReference type="Proteomes" id="UP001239111">
    <property type="component" value="Chromosome 3"/>
</dbReference>
<accession>A0ACC2NI34</accession>
<reference evidence="1" key="1">
    <citation type="submission" date="2023-04" db="EMBL/GenBank/DDBJ databases">
        <title>A chromosome-level genome assembly of the parasitoid wasp Eretmocerus hayati.</title>
        <authorList>
            <person name="Zhong Y."/>
            <person name="Liu S."/>
            <person name="Liu Y."/>
        </authorList>
    </citation>
    <scope>NUCLEOTIDE SEQUENCE</scope>
    <source>
        <strain evidence="1">ZJU_SS_LIU_2023</strain>
    </source>
</reference>
<evidence type="ECO:0000313" key="1">
    <source>
        <dbReference type="EMBL" id="KAJ8670576.1"/>
    </source>
</evidence>
<sequence length="327" mass="36612">MNKTSAKRRSKSACSGPRKRIRIDETVPISRKFSVGDLSNNSVNPIVKRRKELLEAIHLRKSFKYVCKKHSVTYLVENVRQEKKDNSKERRNEVLEGFRNLNLATVSPTSSQNSNSDPDVGVQESSGNNQIVMDSAMASCEGIPMNSISSAAAKASNDGGIFFDAAAVSGLLTKGLDSNIGNDKTSSIKDPNNNNFTAIPFSKCQAINPGYMTDESDESDESDDSEELDESDELDKEHNICKQGEISNDEMPRKKAHFCASHFMKNLNVRKLRGNVDLPRTENDDCMDSGLDEESNTCDCDYHERLRQHFFRREYESLSDDEMGNPF</sequence>
<comment type="caution">
    <text evidence="1">The sequence shown here is derived from an EMBL/GenBank/DDBJ whole genome shotgun (WGS) entry which is preliminary data.</text>
</comment>
<gene>
    <name evidence="1" type="ORF">QAD02_001835</name>
</gene>
<name>A0ACC2NI34_9HYME</name>